<feature type="domain" description="SCP" evidence="2">
    <location>
        <begin position="25"/>
        <end position="118"/>
    </location>
</feature>
<protein>
    <submittedName>
        <fullName evidence="4">SCP domain-containing protein</fullName>
    </submittedName>
</protein>
<dbReference type="InterPro" id="IPR014044">
    <property type="entry name" value="CAP_dom"/>
</dbReference>
<sequence length="118" mass="13668">MFIKFLAFLTLATIMNNEFTQAIDKAAREAVDYWHNYYRTELAAGRVKNYNGKLMPKAKDMKKMKFSMELEKSAQAWADKCTYSHSDPGGNYGESFFATTKYENDSYAIQRSITAWWG</sequence>
<dbReference type="Proteomes" id="UP000095281">
    <property type="component" value="Unplaced"/>
</dbReference>
<dbReference type="SMART" id="SM00198">
    <property type="entry name" value="SCP"/>
    <property type="match status" value="1"/>
</dbReference>
<proteinExistence type="predicted"/>
<dbReference type="WBParaSite" id="MhA1_Contig2403.frz3.gene2">
    <property type="protein sequence ID" value="MhA1_Contig2403.frz3.gene2"/>
    <property type="gene ID" value="MhA1_Contig2403.frz3.gene2"/>
</dbReference>
<evidence type="ECO:0000313" key="4">
    <source>
        <dbReference type="WBParaSite" id="MhA1_Contig2403.frz3.gene2"/>
    </source>
</evidence>
<feature type="chain" id="PRO_5009315811" evidence="1">
    <location>
        <begin position="23"/>
        <end position="118"/>
    </location>
</feature>
<organism evidence="3 4">
    <name type="scientific">Meloidogyne hapla</name>
    <name type="common">Root-knot nematode worm</name>
    <dbReference type="NCBI Taxonomy" id="6305"/>
    <lineage>
        <taxon>Eukaryota</taxon>
        <taxon>Metazoa</taxon>
        <taxon>Ecdysozoa</taxon>
        <taxon>Nematoda</taxon>
        <taxon>Chromadorea</taxon>
        <taxon>Rhabditida</taxon>
        <taxon>Tylenchina</taxon>
        <taxon>Tylenchomorpha</taxon>
        <taxon>Tylenchoidea</taxon>
        <taxon>Meloidogynidae</taxon>
        <taxon>Meloidogyninae</taxon>
        <taxon>Meloidogyne</taxon>
    </lineage>
</organism>
<evidence type="ECO:0000259" key="2">
    <source>
        <dbReference type="SMART" id="SM00198"/>
    </source>
</evidence>
<name>A0A1I8BHB4_MELHA</name>
<evidence type="ECO:0000313" key="3">
    <source>
        <dbReference type="Proteomes" id="UP000095281"/>
    </source>
</evidence>
<dbReference type="AlphaFoldDB" id="A0A1I8BHB4"/>
<dbReference type="SUPFAM" id="SSF55797">
    <property type="entry name" value="PR-1-like"/>
    <property type="match status" value="1"/>
</dbReference>
<reference evidence="4" key="1">
    <citation type="submission" date="2016-11" db="UniProtKB">
        <authorList>
            <consortium name="WormBaseParasite"/>
        </authorList>
    </citation>
    <scope>IDENTIFICATION</scope>
</reference>
<keyword evidence="1" id="KW-0732">Signal</keyword>
<accession>A0A1I8BHB4</accession>
<dbReference type="Pfam" id="PF00188">
    <property type="entry name" value="CAP"/>
    <property type="match status" value="1"/>
</dbReference>
<keyword evidence="3" id="KW-1185">Reference proteome</keyword>
<dbReference type="Gene3D" id="3.40.33.10">
    <property type="entry name" value="CAP"/>
    <property type="match status" value="1"/>
</dbReference>
<dbReference type="CDD" id="cd05380">
    <property type="entry name" value="CAP_euk"/>
    <property type="match status" value="1"/>
</dbReference>
<dbReference type="InterPro" id="IPR035940">
    <property type="entry name" value="CAP_sf"/>
</dbReference>
<evidence type="ECO:0000256" key="1">
    <source>
        <dbReference type="SAM" id="SignalP"/>
    </source>
</evidence>
<feature type="signal peptide" evidence="1">
    <location>
        <begin position="1"/>
        <end position="22"/>
    </location>
</feature>